<dbReference type="Proteomes" id="UP000660675">
    <property type="component" value="Unassembled WGS sequence"/>
</dbReference>
<dbReference type="InterPro" id="IPR002938">
    <property type="entry name" value="FAD-bd"/>
</dbReference>
<feature type="domain" description="FAD-binding" evidence="7">
    <location>
        <begin position="4"/>
        <end position="344"/>
    </location>
</feature>
<keyword evidence="5" id="KW-0503">Monooxygenase</keyword>
<keyword evidence="2" id="KW-0285">Flavoprotein</keyword>
<evidence type="ECO:0000256" key="3">
    <source>
        <dbReference type="ARBA" id="ARBA00022827"/>
    </source>
</evidence>
<accession>A0ABQ2W303</accession>
<evidence type="ECO:0000256" key="5">
    <source>
        <dbReference type="ARBA" id="ARBA00023033"/>
    </source>
</evidence>
<keyword evidence="4" id="KW-0560">Oxidoreductase</keyword>
<organism evidence="8 9">
    <name type="scientific">Streptomyces gelaticus</name>
    <dbReference type="NCBI Taxonomy" id="285446"/>
    <lineage>
        <taxon>Bacteria</taxon>
        <taxon>Bacillati</taxon>
        <taxon>Actinomycetota</taxon>
        <taxon>Actinomycetes</taxon>
        <taxon>Kitasatosporales</taxon>
        <taxon>Streptomycetaceae</taxon>
        <taxon>Streptomyces</taxon>
    </lineage>
</organism>
<keyword evidence="3" id="KW-0274">FAD</keyword>
<evidence type="ECO:0000259" key="7">
    <source>
        <dbReference type="Pfam" id="PF01494"/>
    </source>
</evidence>
<dbReference type="RefSeq" id="WP_189544961.1">
    <property type="nucleotide sequence ID" value="NZ_BMTF01000012.1"/>
</dbReference>
<comment type="cofactor">
    <cofactor evidence="1">
        <name>FAD</name>
        <dbReference type="ChEBI" id="CHEBI:57692"/>
    </cofactor>
</comment>
<dbReference type="EMBL" id="BMTF01000012">
    <property type="protein sequence ID" value="GGV87991.1"/>
    <property type="molecule type" value="Genomic_DNA"/>
</dbReference>
<proteinExistence type="predicted"/>
<keyword evidence="9" id="KW-1185">Reference proteome</keyword>
<dbReference type="InterPro" id="IPR050493">
    <property type="entry name" value="FAD-dep_Monooxygenase_BioMet"/>
</dbReference>
<evidence type="ECO:0000256" key="2">
    <source>
        <dbReference type="ARBA" id="ARBA00022630"/>
    </source>
</evidence>
<evidence type="ECO:0000256" key="6">
    <source>
        <dbReference type="SAM" id="MobiDB-lite"/>
    </source>
</evidence>
<dbReference type="Pfam" id="PF01494">
    <property type="entry name" value="FAD_binding_3"/>
    <property type="match status" value="1"/>
</dbReference>
<evidence type="ECO:0000313" key="9">
    <source>
        <dbReference type="Proteomes" id="UP000660675"/>
    </source>
</evidence>
<evidence type="ECO:0000313" key="8">
    <source>
        <dbReference type="EMBL" id="GGV87991.1"/>
    </source>
</evidence>
<reference evidence="9" key="1">
    <citation type="journal article" date="2019" name="Int. J. Syst. Evol. Microbiol.">
        <title>The Global Catalogue of Microorganisms (GCM) 10K type strain sequencing project: providing services to taxonomists for standard genome sequencing and annotation.</title>
        <authorList>
            <consortium name="The Broad Institute Genomics Platform"/>
            <consortium name="The Broad Institute Genome Sequencing Center for Infectious Disease"/>
            <person name="Wu L."/>
            <person name="Ma J."/>
        </authorList>
    </citation>
    <scope>NUCLEOTIDE SEQUENCE [LARGE SCALE GENOMIC DNA]</scope>
    <source>
        <strain evidence="9">JCM 4376</strain>
    </source>
</reference>
<gene>
    <name evidence="8" type="ORF">GCM10015535_38330</name>
</gene>
<dbReference type="InterPro" id="IPR036188">
    <property type="entry name" value="FAD/NAD-bd_sf"/>
</dbReference>
<dbReference type="SUPFAM" id="SSF54373">
    <property type="entry name" value="FAD-linked reductases, C-terminal domain"/>
    <property type="match status" value="1"/>
</dbReference>
<sequence>MTMRIAIVGAGLGGLTAAAALHHRGLDVQVYERGEELREQGVGMHLGPNGTRLLQRLGLGPELERCAVRPEALEVRAFHNGATVARQEMGEAWQERFRAPYYTVHRGDLHRMLSSCVPAERVHTGKELVRYEETVYGVVLHFADGTDAHADVLIGADGVHSAVRRAVAGADTPVYSGDSALRGVVNAVDLPDLDPALMYMYAGPTARVLLYPVAGGRQFTYVVVTPAAEGAAESWTSAGDRTDLDAVLTGWDPAVRALADAAGEVRRWALYDRAPLERWSTSRTTLLGDAAHPMLPYHGQGANQAVEDAVALAVCLEEAPPGADGIAAALRRYEEARRPHTTRVQLGSRPGQQPKDVSAPRRIDAESVDWVFDHDVEAALRGTRDRLPQAA</sequence>
<dbReference type="SUPFAM" id="SSF51905">
    <property type="entry name" value="FAD/NAD(P)-binding domain"/>
    <property type="match status" value="1"/>
</dbReference>
<dbReference type="PRINTS" id="PR00420">
    <property type="entry name" value="RNGMNOXGNASE"/>
</dbReference>
<protein>
    <submittedName>
        <fullName evidence="8">Salicylate hydroxylase</fullName>
    </submittedName>
</protein>
<evidence type="ECO:0000256" key="4">
    <source>
        <dbReference type="ARBA" id="ARBA00023002"/>
    </source>
</evidence>
<comment type="caution">
    <text evidence="8">The sequence shown here is derived from an EMBL/GenBank/DDBJ whole genome shotgun (WGS) entry which is preliminary data.</text>
</comment>
<name>A0ABQ2W303_9ACTN</name>
<feature type="region of interest" description="Disordered" evidence="6">
    <location>
        <begin position="338"/>
        <end position="362"/>
    </location>
</feature>
<dbReference type="PANTHER" id="PTHR13789">
    <property type="entry name" value="MONOOXYGENASE"/>
    <property type="match status" value="1"/>
</dbReference>
<dbReference type="PANTHER" id="PTHR13789:SF318">
    <property type="entry name" value="GERANYLGERANYL DIPHOSPHATE REDUCTASE"/>
    <property type="match status" value="1"/>
</dbReference>
<dbReference type="Gene3D" id="3.50.50.60">
    <property type="entry name" value="FAD/NAD(P)-binding domain"/>
    <property type="match status" value="1"/>
</dbReference>
<evidence type="ECO:0000256" key="1">
    <source>
        <dbReference type="ARBA" id="ARBA00001974"/>
    </source>
</evidence>